<keyword evidence="2" id="KW-0812">Transmembrane</keyword>
<evidence type="ECO:0000313" key="3">
    <source>
        <dbReference type="EMBL" id="OGC81270.1"/>
    </source>
</evidence>
<feature type="transmembrane region" description="Helical" evidence="2">
    <location>
        <begin position="93"/>
        <end position="112"/>
    </location>
</feature>
<evidence type="ECO:0000313" key="4">
    <source>
        <dbReference type="Proteomes" id="UP000177521"/>
    </source>
</evidence>
<feature type="region of interest" description="Disordered" evidence="1">
    <location>
        <begin position="1"/>
        <end position="22"/>
    </location>
</feature>
<dbReference type="PANTHER" id="PTHR37938">
    <property type="entry name" value="BLL0215 PROTEIN"/>
    <property type="match status" value="1"/>
</dbReference>
<dbReference type="AlphaFoldDB" id="A0A1F4XI26"/>
<comment type="caution">
    <text evidence="3">The sequence shown here is derived from an EMBL/GenBank/DDBJ whole genome shotgun (WGS) entry which is preliminary data.</text>
</comment>
<keyword evidence="2" id="KW-1133">Transmembrane helix</keyword>
<keyword evidence="2" id="KW-0472">Membrane</keyword>
<accession>A0A1F4XI26</accession>
<dbReference type="Proteomes" id="UP000177521">
    <property type="component" value="Unassembled WGS sequence"/>
</dbReference>
<protein>
    <recommendedName>
        <fullName evidence="5">DUF304 domain-containing protein</fullName>
    </recommendedName>
</protein>
<evidence type="ECO:0000256" key="2">
    <source>
        <dbReference type="SAM" id="Phobius"/>
    </source>
</evidence>
<evidence type="ECO:0000256" key="1">
    <source>
        <dbReference type="SAM" id="MobiDB-lite"/>
    </source>
</evidence>
<dbReference type="PANTHER" id="PTHR37938:SF1">
    <property type="entry name" value="BLL0215 PROTEIN"/>
    <property type="match status" value="1"/>
</dbReference>
<dbReference type="EMBL" id="MEWS01000046">
    <property type="protein sequence ID" value="OGC81270.1"/>
    <property type="molecule type" value="Genomic_DNA"/>
</dbReference>
<sequence length="220" mass="24871">MDHKIHPPADAQTDSSQPAPASSAAAPAKYRAQVHYEHIACAKYIGINCIAGEEILMFIRRHWLFEAIIALQGLAMALVPVAIWLFFRTMLGVWNLPVLFLILIYIQFVLLYSFKNWLDFYLDVIVVTSHKVVDINQEGLFNRRISETSLARVQDAVGRLEGFLGTILKFGRLDIQTAGSDPNFSLDKVAYPIRTASAIQDIQARYLQNMVRLTDQFTDV</sequence>
<gene>
    <name evidence="3" type="ORF">A2788_00610</name>
</gene>
<reference evidence="3 4" key="1">
    <citation type="journal article" date="2016" name="Nat. Commun.">
        <title>Thousands of microbial genomes shed light on interconnected biogeochemical processes in an aquifer system.</title>
        <authorList>
            <person name="Anantharaman K."/>
            <person name="Brown C.T."/>
            <person name="Hug L.A."/>
            <person name="Sharon I."/>
            <person name="Castelle C.J."/>
            <person name="Probst A.J."/>
            <person name="Thomas B.C."/>
            <person name="Singh A."/>
            <person name="Wilkins M.J."/>
            <person name="Karaoz U."/>
            <person name="Brodie E.L."/>
            <person name="Williams K.H."/>
            <person name="Hubbard S.S."/>
            <person name="Banfield J.F."/>
        </authorList>
    </citation>
    <scope>NUCLEOTIDE SEQUENCE [LARGE SCALE GENOMIC DNA]</scope>
</reference>
<organism evidence="3 4">
    <name type="scientific">Candidatus Abawacabacteria bacterium RIFCSPHIGHO2_01_FULL_46_8</name>
    <dbReference type="NCBI Taxonomy" id="1817815"/>
    <lineage>
        <taxon>Bacteria</taxon>
        <taxon>Candidatus Abawacaibacteriota</taxon>
    </lineage>
</organism>
<proteinExistence type="predicted"/>
<evidence type="ECO:0008006" key="5">
    <source>
        <dbReference type="Google" id="ProtNLM"/>
    </source>
</evidence>
<feature type="transmembrane region" description="Helical" evidence="2">
    <location>
        <begin position="63"/>
        <end position="87"/>
    </location>
</feature>
<name>A0A1F4XI26_9BACT</name>